<evidence type="ECO:0000256" key="2">
    <source>
        <dbReference type="SAM" id="MobiDB-lite"/>
    </source>
</evidence>
<sequence length="277" mass="30743">MALQRTNQELSMGITERSNCDLRNAQAQASQLQSERDLLKEDLARVEARMKELQMEYSNALAAADNARAQHKHYKDTVAKERALRRQTLSGGEAEGARLATAEAQAAREVRARKDAEQRLAAAELQVQQLRAALDEQRDLAARSQDSARDKERVATATSQQLSEAQVQLAQERMRIAALTAQVQELERGISEAGAREAALEEQCARTEARLQQRLEAAEARASAALLDDARYREKCSGVSFDQDNPDEMEVGICLHLVASAYIRAEVRVPLNLTHPI</sequence>
<feature type="region of interest" description="Disordered" evidence="2">
    <location>
        <begin position="141"/>
        <end position="162"/>
    </location>
</feature>
<accession>A0A8J9V0N3</accession>
<feature type="compositionally biased region" description="Basic and acidic residues" evidence="2">
    <location>
        <begin position="141"/>
        <end position="154"/>
    </location>
</feature>
<evidence type="ECO:0000313" key="3">
    <source>
        <dbReference type="EMBL" id="CAH0713758.1"/>
    </source>
</evidence>
<evidence type="ECO:0000313" key="4">
    <source>
        <dbReference type="Proteomes" id="UP000838878"/>
    </source>
</evidence>
<keyword evidence="4" id="KW-1185">Reference proteome</keyword>
<dbReference type="Proteomes" id="UP000838878">
    <property type="component" value="Chromosome 1"/>
</dbReference>
<reference evidence="3" key="1">
    <citation type="submission" date="2021-12" db="EMBL/GenBank/DDBJ databases">
        <authorList>
            <person name="Martin H S."/>
        </authorList>
    </citation>
    <scope>NUCLEOTIDE SEQUENCE</scope>
</reference>
<feature type="coiled-coil region" evidence="1">
    <location>
        <begin position="15"/>
        <end position="70"/>
    </location>
</feature>
<feature type="non-terminal residue" evidence="3">
    <location>
        <position position="277"/>
    </location>
</feature>
<organism evidence="3 4">
    <name type="scientific">Brenthis ino</name>
    <name type="common">lesser marbled fritillary</name>
    <dbReference type="NCBI Taxonomy" id="405034"/>
    <lineage>
        <taxon>Eukaryota</taxon>
        <taxon>Metazoa</taxon>
        <taxon>Ecdysozoa</taxon>
        <taxon>Arthropoda</taxon>
        <taxon>Hexapoda</taxon>
        <taxon>Insecta</taxon>
        <taxon>Pterygota</taxon>
        <taxon>Neoptera</taxon>
        <taxon>Endopterygota</taxon>
        <taxon>Lepidoptera</taxon>
        <taxon>Glossata</taxon>
        <taxon>Ditrysia</taxon>
        <taxon>Papilionoidea</taxon>
        <taxon>Nymphalidae</taxon>
        <taxon>Heliconiinae</taxon>
        <taxon>Argynnini</taxon>
        <taxon>Brenthis</taxon>
    </lineage>
</organism>
<keyword evidence="1" id="KW-0175">Coiled coil</keyword>
<evidence type="ECO:0000256" key="1">
    <source>
        <dbReference type="SAM" id="Coils"/>
    </source>
</evidence>
<proteinExistence type="predicted"/>
<protein>
    <submittedName>
        <fullName evidence="3">Uncharacterized protein</fullName>
    </submittedName>
</protein>
<dbReference type="AlphaFoldDB" id="A0A8J9V0N3"/>
<dbReference type="EMBL" id="OV170221">
    <property type="protein sequence ID" value="CAH0713758.1"/>
    <property type="molecule type" value="Genomic_DNA"/>
</dbReference>
<name>A0A8J9V0N3_9NEOP</name>
<gene>
    <name evidence="3" type="ORF">BINO364_LOCUS881</name>
</gene>
<dbReference type="OrthoDB" id="5919042at2759"/>